<comment type="caution">
    <text evidence="2">The sequence shown here is derived from an EMBL/GenBank/DDBJ whole genome shotgun (WGS) entry which is preliminary data.</text>
</comment>
<dbReference type="InterPro" id="IPR036392">
    <property type="entry name" value="PLAT/LH2_dom_sf"/>
</dbReference>
<feature type="domain" description="PLAT" evidence="1">
    <location>
        <begin position="3"/>
        <end position="122"/>
    </location>
</feature>
<dbReference type="EMBL" id="LKET01000039">
    <property type="protein sequence ID" value="KPU43506.1"/>
    <property type="molecule type" value="Genomic_DNA"/>
</dbReference>
<evidence type="ECO:0000313" key="2">
    <source>
        <dbReference type="EMBL" id="KPU43506.1"/>
    </source>
</evidence>
<dbReference type="PROSITE" id="PS50095">
    <property type="entry name" value="PLAT"/>
    <property type="match status" value="1"/>
</dbReference>
<organism evidence="2 3">
    <name type="scientific">Oxobacter pfennigii</name>
    <dbReference type="NCBI Taxonomy" id="36849"/>
    <lineage>
        <taxon>Bacteria</taxon>
        <taxon>Bacillati</taxon>
        <taxon>Bacillota</taxon>
        <taxon>Clostridia</taxon>
        <taxon>Eubacteriales</taxon>
        <taxon>Clostridiaceae</taxon>
        <taxon>Oxobacter</taxon>
    </lineage>
</organism>
<dbReference type="OrthoDB" id="57050at2"/>
<protein>
    <submittedName>
        <fullName evidence="2">PLAT/LH2 domain protein</fullName>
    </submittedName>
</protein>
<dbReference type="Gene3D" id="2.60.60.20">
    <property type="entry name" value="PLAT/LH2 domain"/>
    <property type="match status" value="1"/>
</dbReference>
<dbReference type="SUPFAM" id="SSF49723">
    <property type="entry name" value="Lipase/lipooxygenase domain (PLAT/LH2 domain)"/>
    <property type="match status" value="1"/>
</dbReference>
<dbReference type="Pfam" id="PF01477">
    <property type="entry name" value="PLAT"/>
    <property type="match status" value="1"/>
</dbReference>
<dbReference type="InterPro" id="IPR001024">
    <property type="entry name" value="PLAT/LH2_dom"/>
</dbReference>
<dbReference type="PANTHER" id="PTHR45901">
    <property type="entry name" value="PROTEIN CBG12474"/>
    <property type="match status" value="1"/>
</dbReference>
<proteinExistence type="predicted"/>
<name>A0A0P8WYL2_9CLOT</name>
<evidence type="ECO:0000259" key="1">
    <source>
        <dbReference type="PROSITE" id="PS50095"/>
    </source>
</evidence>
<reference evidence="2 3" key="1">
    <citation type="submission" date="2015-09" db="EMBL/GenBank/DDBJ databases">
        <title>Genome sequence of Oxobacter pfennigii DSM 3222.</title>
        <authorList>
            <person name="Poehlein A."/>
            <person name="Bengelsdorf F.R."/>
            <person name="Schiel-Bengelsdorf B."/>
            <person name="Duerre P."/>
            <person name="Daniel R."/>
        </authorList>
    </citation>
    <scope>NUCLEOTIDE SEQUENCE [LARGE SCALE GENOMIC DNA]</scope>
    <source>
        <strain evidence="2 3">DSM 3222</strain>
    </source>
</reference>
<dbReference type="Proteomes" id="UP000050326">
    <property type="component" value="Unassembled WGS sequence"/>
</dbReference>
<dbReference type="InterPro" id="IPR052970">
    <property type="entry name" value="Inner_ear_hair_cell_LOXHD"/>
</dbReference>
<accession>A0A0P8WYL2</accession>
<dbReference type="STRING" id="36849.OXPF_29470"/>
<dbReference type="SMART" id="SM00308">
    <property type="entry name" value="LH2"/>
    <property type="match status" value="1"/>
</dbReference>
<evidence type="ECO:0000313" key="3">
    <source>
        <dbReference type="Proteomes" id="UP000050326"/>
    </source>
</evidence>
<dbReference type="RefSeq" id="WP_054875942.1">
    <property type="nucleotide sequence ID" value="NZ_LKET01000039.1"/>
</dbReference>
<gene>
    <name evidence="2" type="ORF">OXPF_29470</name>
</gene>
<dbReference type="PANTHER" id="PTHR45901:SF3">
    <property type="entry name" value="LIPOXYGENASE HOMOLOGY DOMAIN-CONTAINING PROTEIN 1"/>
    <property type="match status" value="1"/>
</dbReference>
<keyword evidence="3" id="KW-1185">Reference proteome</keyword>
<sequence>MSNKYNISIHTGDEVYAGTDSNIFIQLIGNKGISEEYRLNGLLSGNAFERNDTNKLTLDVGADCGDIYRLKIRSDCRYGGSDWLLSWIDVKQDNNNAPISRFSYNAWIKDTGVKELDVASGLTVEDKVKELYETEYSGEIITIPANSEADFTYKYTTKLGILLSETEISEIGTSTNTSAEASYKSPTGAAAKAAISFGITTKKQKESHQELKYDTIGEKEIKIHLKASDIERKYKVYCTYKKQDHTLRIGSLVYKVPVMESVENSGFEEIK</sequence>
<dbReference type="AlphaFoldDB" id="A0A0P8WYL2"/>